<dbReference type="PANTHER" id="PTHR48100:SF59">
    <property type="entry name" value="ADENOSYLCOBALAMIN_ALPHA-RIBAZOLE PHOSPHATASE"/>
    <property type="match status" value="1"/>
</dbReference>
<gene>
    <name evidence="1" type="ORF">SAMN04488542_11036</name>
</gene>
<dbReference type="CDD" id="cd07067">
    <property type="entry name" value="HP_PGM_like"/>
    <property type="match status" value="1"/>
</dbReference>
<dbReference type="PANTHER" id="PTHR48100">
    <property type="entry name" value="BROAD-SPECIFICITY PHOSPHATASE YOR283W-RELATED"/>
    <property type="match status" value="1"/>
</dbReference>
<dbReference type="InterPro" id="IPR050275">
    <property type="entry name" value="PGM_Phosphatase"/>
</dbReference>
<dbReference type="EMBL" id="FNBG01000010">
    <property type="protein sequence ID" value="SDF39476.1"/>
    <property type="molecule type" value="Genomic_DNA"/>
</dbReference>
<reference evidence="1 2" key="1">
    <citation type="submission" date="2016-10" db="EMBL/GenBank/DDBJ databases">
        <authorList>
            <person name="de Groot N.N."/>
        </authorList>
    </citation>
    <scope>NUCLEOTIDE SEQUENCE [LARGE SCALE GENOMIC DNA]</scope>
    <source>
        <strain evidence="1 2">DSM 28129</strain>
    </source>
</reference>
<sequence length="190" mass="21915">MNTYIYMIRHGESPKTEGNDSTRGLTEKGKVDANKVTELLKEEGLNIFISSPYRRAVLTIEELAHLSGKEVIIYEDLKELLFSNEDKIIPDQELYPAVQKMFSDRNFSLQGGESVTDCQKRSVVVLKEILTEFKGQKIALGTHGAVMTLMMGYFDSDYDYEFLMKTSKPDIFRLELKDEQLIEVRRIWTE</sequence>
<keyword evidence="2" id="KW-1185">Reference proteome</keyword>
<dbReference type="GO" id="GO:0016791">
    <property type="term" value="F:phosphatase activity"/>
    <property type="evidence" value="ECO:0007669"/>
    <property type="project" value="TreeGrafter"/>
</dbReference>
<accession>A0A1G7KQV5</accession>
<evidence type="ECO:0000313" key="2">
    <source>
        <dbReference type="Proteomes" id="UP000198972"/>
    </source>
</evidence>
<dbReference type="STRING" id="670482.SAMN04488542_11036"/>
<dbReference type="RefSeq" id="WP_091229361.1">
    <property type="nucleotide sequence ID" value="NZ_FNBG01000010.1"/>
</dbReference>
<dbReference type="Proteomes" id="UP000198972">
    <property type="component" value="Unassembled WGS sequence"/>
</dbReference>
<dbReference type="PIRSF" id="PIRSF000709">
    <property type="entry name" value="6PFK_2-Ptase"/>
    <property type="match status" value="1"/>
</dbReference>
<dbReference type="OrthoDB" id="2185101at2"/>
<dbReference type="SUPFAM" id="SSF53254">
    <property type="entry name" value="Phosphoglycerate mutase-like"/>
    <property type="match status" value="1"/>
</dbReference>
<dbReference type="InterPro" id="IPR029033">
    <property type="entry name" value="His_PPase_superfam"/>
</dbReference>
<organism evidence="1 2">
    <name type="scientific">Fontibacillus panacisegetis</name>
    <dbReference type="NCBI Taxonomy" id="670482"/>
    <lineage>
        <taxon>Bacteria</taxon>
        <taxon>Bacillati</taxon>
        <taxon>Bacillota</taxon>
        <taxon>Bacilli</taxon>
        <taxon>Bacillales</taxon>
        <taxon>Paenibacillaceae</taxon>
        <taxon>Fontibacillus</taxon>
    </lineage>
</organism>
<dbReference type="Pfam" id="PF00300">
    <property type="entry name" value="His_Phos_1"/>
    <property type="match status" value="1"/>
</dbReference>
<dbReference type="InterPro" id="IPR013078">
    <property type="entry name" value="His_Pase_superF_clade-1"/>
</dbReference>
<protein>
    <submittedName>
        <fullName evidence="1">2,3-bisphosphoglycerate-dependent phosphoglycerate mutase</fullName>
    </submittedName>
</protein>
<evidence type="ECO:0000313" key="1">
    <source>
        <dbReference type="EMBL" id="SDF39476.1"/>
    </source>
</evidence>
<name>A0A1G7KQV5_9BACL</name>
<dbReference type="Gene3D" id="3.40.50.1240">
    <property type="entry name" value="Phosphoglycerate mutase-like"/>
    <property type="match status" value="1"/>
</dbReference>
<proteinExistence type="predicted"/>
<dbReference type="SMART" id="SM00855">
    <property type="entry name" value="PGAM"/>
    <property type="match status" value="1"/>
</dbReference>
<dbReference type="GO" id="GO:0005737">
    <property type="term" value="C:cytoplasm"/>
    <property type="evidence" value="ECO:0007669"/>
    <property type="project" value="TreeGrafter"/>
</dbReference>
<dbReference type="AlphaFoldDB" id="A0A1G7KQV5"/>